<dbReference type="OrthoDB" id="9761531at2"/>
<evidence type="ECO:0000313" key="2">
    <source>
        <dbReference type="EMBL" id="GEK89217.1"/>
    </source>
</evidence>
<name>A0A1H7SXV3_9LACT</name>
<organism evidence="3 4">
    <name type="scientific">Alkalibacterium putridalgicola</name>
    <dbReference type="NCBI Taxonomy" id="426703"/>
    <lineage>
        <taxon>Bacteria</taxon>
        <taxon>Bacillati</taxon>
        <taxon>Bacillota</taxon>
        <taxon>Bacilli</taxon>
        <taxon>Lactobacillales</taxon>
        <taxon>Carnobacteriaceae</taxon>
        <taxon>Alkalibacterium</taxon>
    </lineage>
</organism>
<reference evidence="2 5" key="2">
    <citation type="submission" date="2019-07" db="EMBL/GenBank/DDBJ databases">
        <title>Whole genome shotgun sequence of Alkalibacterium putridalgicola NBRC 103243.</title>
        <authorList>
            <person name="Hosoyama A."/>
            <person name="Uohara A."/>
            <person name="Ohji S."/>
            <person name="Ichikawa N."/>
        </authorList>
    </citation>
    <scope>NUCLEOTIDE SEQUENCE [LARGE SCALE GENOMIC DNA]</scope>
    <source>
        <strain evidence="2 5">NBRC 103243</strain>
    </source>
</reference>
<evidence type="ECO:0000259" key="1">
    <source>
        <dbReference type="SMART" id="SM00849"/>
    </source>
</evidence>
<dbReference type="PANTHER" id="PTHR30619">
    <property type="entry name" value="DNA INTERNALIZATION/COMPETENCE PROTEIN COMEC/REC2"/>
    <property type="match status" value="1"/>
</dbReference>
<reference evidence="3 4" key="1">
    <citation type="submission" date="2016-10" db="EMBL/GenBank/DDBJ databases">
        <authorList>
            <person name="de Groot N.N."/>
        </authorList>
    </citation>
    <scope>NUCLEOTIDE SEQUENCE [LARGE SCALE GENOMIC DNA]</scope>
    <source>
        <strain evidence="3 4">DSM 19182</strain>
    </source>
</reference>
<evidence type="ECO:0000313" key="3">
    <source>
        <dbReference type="EMBL" id="SEL76794.1"/>
    </source>
</evidence>
<evidence type="ECO:0000313" key="4">
    <source>
        <dbReference type="Proteomes" id="UP000198548"/>
    </source>
</evidence>
<gene>
    <name evidence="2" type="ORF">APU01nite_12560</name>
    <name evidence="3" type="ORF">SAMN04488100_1109</name>
</gene>
<feature type="domain" description="Metallo-beta-lactamase" evidence="1">
    <location>
        <begin position="82"/>
        <end position="255"/>
    </location>
</feature>
<dbReference type="RefSeq" id="WP_091487619.1">
    <property type="nucleotide sequence ID" value="NZ_BJUX01000012.1"/>
</dbReference>
<dbReference type="InterPro" id="IPR035681">
    <property type="entry name" value="ComA-like_MBL"/>
</dbReference>
<dbReference type="Proteomes" id="UP000321425">
    <property type="component" value="Unassembled WGS sequence"/>
</dbReference>
<dbReference type="Proteomes" id="UP000198548">
    <property type="component" value="Unassembled WGS sequence"/>
</dbReference>
<sequence length="330" mass="36732">MKRKVKRKKTTKSGKRSVLLTTLLVSVAFLLGSWAERSNLSFQWIDTYVSEIKVYIRSIPIPFTDDEIKGNTAELHFFDVGQGSATLLQAHDGTTILIDTGRYDDSEPRIINYLNDEIGVGGKIDLMIFTHNDADHIGNGDIVLEYFQVEEVWMNGMDHTSQTYSDVLDAMLDTDVAYREPKAGDEAEVGPFSIQVLHPLLNETEENQNDESIVTRIAIGDASLVHSGDVDAQVEKRMILDNPASLQSDIMVLGHHGSSTSTSIEWLEAVEPRVADYQAGPDNHYGHPHKETIEKFTDRSAALFGTDTHGTIQINVTKDDQLEILTEEGN</sequence>
<dbReference type="STRING" id="426703.SAMN04488100_1109"/>
<dbReference type="Pfam" id="PF00753">
    <property type="entry name" value="Lactamase_B"/>
    <property type="match status" value="1"/>
</dbReference>
<dbReference type="Gene3D" id="3.60.15.10">
    <property type="entry name" value="Ribonuclease Z/Hydroxyacylglutathione hydrolase-like"/>
    <property type="match status" value="1"/>
</dbReference>
<protein>
    <submittedName>
        <fullName evidence="3">Metal-dependent hydrolase, beta-lactamase superfamily II</fullName>
    </submittedName>
</protein>
<dbReference type="EMBL" id="BJUX01000012">
    <property type="protein sequence ID" value="GEK89217.1"/>
    <property type="molecule type" value="Genomic_DNA"/>
</dbReference>
<proteinExistence type="predicted"/>
<dbReference type="InterPro" id="IPR052159">
    <property type="entry name" value="Competence_DNA_uptake"/>
</dbReference>
<dbReference type="InterPro" id="IPR036866">
    <property type="entry name" value="RibonucZ/Hydroxyglut_hydro"/>
</dbReference>
<keyword evidence="5" id="KW-1185">Reference proteome</keyword>
<dbReference type="CDD" id="cd07731">
    <property type="entry name" value="ComA-like_MBL-fold"/>
    <property type="match status" value="1"/>
</dbReference>
<keyword evidence="3" id="KW-0378">Hydrolase</keyword>
<dbReference type="SUPFAM" id="SSF56281">
    <property type="entry name" value="Metallo-hydrolase/oxidoreductase"/>
    <property type="match status" value="1"/>
</dbReference>
<dbReference type="PANTHER" id="PTHR30619:SF7">
    <property type="entry name" value="BETA-LACTAMASE DOMAIN PROTEIN"/>
    <property type="match status" value="1"/>
</dbReference>
<accession>A0A1H7SXV3</accession>
<dbReference type="InterPro" id="IPR001279">
    <property type="entry name" value="Metallo-B-lactamas"/>
</dbReference>
<dbReference type="EMBL" id="FOBL01000010">
    <property type="protein sequence ID" value="SEL76794.1"/>
    <property type="molecule type" value="Genomic_DNA"/>
</dbReference>
<evidence type="ECO:0000313" key="5">
    <source>
        <dbReference type="Proteomes" id="UP000321425"/>
    </source>
</evidence>
<dbReference type="AlphaFoldDB" id="A0A1H7SXV3"/>
<dbReference type="SMART" id="SM00849">
    <property type="entry name" value="Lactamase_B"/>
    <property type="match status" value="1"/>
</dbReference>
<dbReference type="GO" id="GO:0016787">
    <property type="term" value="F:hydrolase activity"/>
    <property type="evidence" value="ECO:0007669"/>
    <property type="project" value="UniProtKB-KW"/>
</dbReference>